<dbReference type="Proteomes" id="UP000184394">
    <property type="component" value="Unassembled WGS sequence"/>
</dbReference>
<dbReference type="InterPro" id="IPR011330">
    <property type="entry name" value="Glyco_hydro/deAcase_b/a-brl"/>
</dbReference>
<dbReference type="InterPro" id="IPR002509">
    <property type="entry name" value="NODB_dom"/>
</dbReference>
<dbReference type="GO" id="GO:0000272">
    <property type="term" value="P:polysaccharide catabolic process"/>
    <property type="evidence" value="ECO:0007669"/>
    <property type="project" value="InterPro"/>
</dbReference>
<dbReference type="PANTHER" id="PTHR10587">
    <property type="entry name" value="GLYCOSYL TRANSFERASE-RELATED"/>
    <property type="match status" value="1"/>
</dbReference>
<dbReference type="EMBL" id="FRCT01000004">
    <property type="protein sequence ID" value="SHM38900.1"/>
    <property type="molecule type" value="Genomic_DNA"/>
</dbReference>
<protein>
    <submittedName>
        <fullName evidence="3">Peptidoglycan/xylan/chitin deacetylase, PgdA/CDA1 family</fullName>
    </submittedName>
</protein>
<dbReference type="Gene3D" id="1.10.1330.10">
    <property type="entry name" value="Dockerin domain"/>
    <property type="match status" value="1"/>
</dbReference>
<sequence>MRKIIIKIGAVISSAVLLISCVPNIMVNAEAEPKLLALAFDDGPNTTTTNEVLDVLDKYNAKATFFLIGMNINNESAKSVKRAYDMGMEIANHSKTHNSMMNMTPDEIKAEIAYVDEKVEAITGEKTKCFRPPFIGVSQTMYDNIDIPFIYGADTQDYMGQVDANERAENILKYAKDGTIYLMHDSTGNDQTVEALKIALPKLVEQGYEFVTISELFERQGEAPKKNILYSSVTKYPCKGYSLYQEINSGNDKISLDMSTLKKLGDTYAVELNYVSSTGNPPVIALQRWTSEPSLWHAVQPSYFNGDKAVFLASDIQSAFDELGIGYSDIDGISISAYGGDLTASDIKLLVNSGSKESVKGDVNADGEFNVSDLVLLQKWLLAVPNTKLADWQAGDLCTDGRIDIFDMVMMRQLLLS</sequence>
<dbReference type="PROSITE" id="PS51257">
    <property type="entry name" value="PROKAR_LIPOPROTEIN"/>
    <property type="match status" value="1"/>
</dbReference>
<dbReference type="InterPro" id="IPR016134">
    <property type="entry name" value="Dockerin_dom"/>
</dbReference>
<dbReference type="SUPFAM" id="SSF63446">
    <property type="entry name" value="Type I dockerin domain"/>
    <property type="match status" value="1"/>
</dbReference>
<dbReference type="GO" id="GO:0004553">
    <property type="term" value="F:hydrolase activity, hydrolyzing O-glycosyl compounds"/>
    <property type="evidence" value="ECO:0007669"/>
    <property type="project" value="InterPro"/>
</dbReference>
<dbReference type="Pfam" id="PF00404">
    <property type="entry name" value="Dockerin_1"/>
    <property type="match status" value="1"/>
</dbReference>
<accession>A0A1M7IDY3</accession>
<name>A0A1M7IDY3_RUMFL</name>
<dbReference type="PROSITE" id="PS51677">
    <property type="entry name" value="NODB"/>
    <property type="match status" value="1"/>
</dbReference>
<feature type="domain" description="Dockerin" evidence="2">
    <location>
        <begin position="356"/>
        <end position="417"/>
    </location>
</feature>
<evidence type="ECO:0000259" key="2">
    <source>
        <dbReference type="PROSITE" id="PS51766"/>
    </source>
</evidence>
<gene>
    <name evidence="3" type="ORF">SAMN04487860_10461</name>
</gene>
<dbReference type="InterPro" id="IPR050248">
    <property type="entry name" value="Polysacc_deacetylase_ArnD"/>
</dbReference>
<evidence type="ECO:0000313" key="3">
    <source>
        <dbReference type="EMBL" id="SHM38900.1"/>
    </source>
</evidence>
<feature type="domain" description="NodB homology" evidence="1">
    <location>
        <begin position="34"/>
        <end position="211"/>
    </location>
</feature>
<dbReference type="GO" id="GO:0016810">
    <property type="term" value="F:hydrolase activity, acting on carbon-nitrogen (but not peptide) bonds"/>
    <property type="evidence" value="ECO:0007669"/>
    <property type="project" value="InterPro"/>
</dbReference>
<dbReference type="RefSeq" id="WP_072949632.1">
    <property type="nucleotide sequence ID" value="NZ_FRCT01000004.1"/>
</dbReference>
<dbReference type="AlphaFoldDB" id="A0A1M7IDY3"/>
<dbReference type="Gene3D" id="3.20.20.370">
    <property type="entry name" value="Glycoside hydrolase/deacetylase"/>
    <property type="match status" value="1"/>
</dbReference>
<dbReference type="SUPFAM" id="SSF88713">
    <property type="entry name" value="Glycoside hydrolase/deacetylase"/>
    <property type="match status" value="1"/>
</dbReference>
<evidence type="ECO:0000313" key="4">
    <source>
        <dbReference type="Proteomes" id="UP000184394"/>
    </source>
</evidence>
<dbReference type="Pfam" id="PF01522">
    <property type="entry name" value="Polysacc_deac_1"/>
    <property type="match status" value="1"/>
</dbReference>
<dbReference type="Gene3D" id="2.60.120.1070">
    <property type="match status" value="1"/>
</dbReference>
<evidence type="ECO:0000259" key="1">
    <source>
        <dbReference type="PROSITE" id="PS51677"/>
    </source>
</evidence>
<dbReference type="InterPro" id="IPR002105">
    <property type="entry name" value="Dockerin_1_rpt"/>
</dbReference>
<proteinExistence type="predicted"/>
<dbReference type="PROSITE" id="PS51766">
    <property type="entry name" value="DOCKERIN"/>
    <property type="match status" value="1"/>
</dbReference>
<dbReference type="InterPro" id="IPR036439">
    <property type="entry name" value="Dockerin_dom_sf"/>
</dbReference>
<organism evidence="3 4">
    <name type="scientific">Ruminococcus flavefaciens</name>
    <dbReference type="NCBI Taxonomy" id="1265"/>
    <lineage>
        <taxon>Bacteria</taxon>
        <taxon>Bacillati</taxon>
        <taxon>Bacillota</taxon>
        <taxon>Clostridia</taxon>
        <taxon>Eubacteriales</taxon>
        <taxon>Oscillospiraceae</taxon>
        <taxon>Ruminococcus</taxon>
    </lineage>
</organism>
<dbReference type="CDD" id="cd14256">
    <property type="entry name" value="Dockerin_I"/>
    <property type="match status" value="1"/>
</dbReference>
<dbReference type="PANTHER" id="PTHR10587:SF125">
    <property type="entry name" value="POLYSACCHARIDE DEACETYLASE YHEN-RELATED"/>
    <property type="match status" value="1"/>
</dbReference>
<reference evidence="3 4" key="1">
    <citation type="submission" date="2016-11" db="EMBL/GenBank/DDBJ databases">
        <authorList>
            <person name="Jaros S."/>
            <person name="Januszkiewicz K."/>
            <person name="Wedrychowicz H."/>
        </authorList>
    </citation>
    <scope>NUCLEOTIDE SEQUENCE [LARGE SCALE GENOMIC DNA]</scope>
    <source>
        <strain evidence="3 4">Y1</strain>
    </source>
</reference>